<dbReference type="InterPro" id="IPR011051">
    <property type="entry name" value="RmlC_Cupin_sf"/>
</dbReference>
<dbReference type="InterPro" id="IPR009057">
    <property type="entry name" value="Homeodomain-like_sf"/>
</dbReference>
<feature type="domain" description="HTH araC/xylS-type" evidence="4">
    <location>
        <begin position="197"/>
        <end position="295"/>
    </location>
</feature>
<keyword evidence="2" id="KW-0238">DNA-binding</keyword>
<dbReference type="PANTHER" id="PTHR43280">
    <property type="entry name" value="ARAC-FAMILY TRANSCRIPTIONAL REGULATOR"/>
    <property type="match status" value="1"/>
</dbReference>
<keyword evidence="6" id="KW-1185">Reference proteome</keyword>
<gene>
    <name evidence="5" type="ORF">EXM22_12700</name>
</gene>
<dbReference type="InterPro" id="IPR014710">
    <property type="entry name" value="RmlC-like_jellyroll"/>
</dbReference>
<dbReference type="AlphaFoldDB" id="A0A5C1QQE5"/>
<dbReference type="OrthoDB" id="345413at2"/>
<dbReference type="PROSITE" id="PS01124">
    <property type="entry name" value="HTH_ARAC_FAMILY_2"/>
    <property type="match status" value="1"/>
</dbReference>
<dbReference type="GO" id="GO:0003700">
    <property type="term" value="F:DNA-binding transcription factor activity"/>
    <property type="evidence" value="ECO:0007669"/>
    <property type="project" value="InterPro"/>
</dbReference>
<reference evidence="5 6" key="1">
    <citation type="submission" date="2019-02" db="EMBL/GenBank/DDBJ databases">
        <title>Complete Genome Sequence and Methylome Analysis of free living Spirochaetas.</title>
        <authorList>
            <person name="Fomenkov A."/>
            <person name="Dubinina G."/>
            <person name="Leshcheva N."/>
            <person name="Mikheeva N."/>
            <person name="Grabovich M."/>
            <person name="Vincze T."/>
            <person name="Roberts R.J."/>
        </authorList>
    </citation>
    <scope>NUCLEOTIDE SEQUENCE [LARGE SCALE GENOMIC DNA]</scope>
    <source>
        <strain evidence="5 6">K2</strain>
    </source>
</reference>
<keyword evidence="1" id="KW-0805">Transcription regulation</keyword>
<dbReference type="Gene3D" id="2.60.120.10">
    <property type="entry name" value="Jelly Rolls"/>
    <property type="match status" value="1"/>
</dbReference>
<dbReference type="InterPro" id="IPR020449">
    <property type="entry name" value="Tscrpt_reg_AraC-type_HTH"/>
</dbReference>
<keyword evidence="3" id="KW-0804">Transcription</keyword>
<sequence>MISDIYLHIFDMGSIFLLMNEVVTVQVKDILPHKYVLHRIRSHRLWTFPRHRHQQVFEFYFLFEGEVIHHFDESDFSMGVGDFLMIKEEDFHSLSGRTFDFFNLILPLEYWDSFLSSLNLRGLFESSEKEGRFFTHFSREQQVWVLEDLERLFLYQKTDYGDILLSRFLLSLASELLGPPETGSKADTSPVTPPWMRTLLLEMDSRKIESMTVKDMAVLSDRTPEHLSRTFRKYLGITPSSWLNQQKLERAALMLEHSNSAVMDIVLSLGFDNLGYFYRLFKKQFGIPPVEYRKAKSLVPHGD</sequence>
<dbReference type="InterPro" id="IPR018060">
    <property type="entry name" value="HTH_AraC"/>
</dbReference>
<accession>A0A5C1QQE5</accession>
<evidence type="ECO:0000256" key="3">
    <source>
        <dbReference type="ARBA" id="ARBA00023163"/>
    </source>
</evidence>
<proteinExistence type="predicted"/>
<dbReference type="EMBL" id="CP036150">
    <property type="protein sequence ID" value="QEN08806.1"/>
    <property type="molecule type" value="Genomic_DNA"/>
</dbReference>
<dbReference type="SMART" id="SM00342">
    <property type="entry name" value="HTH_ARAC"/>
    <property type="match status" value="1"/>
</dbReference>
<dbReference type="SUPFAM" id="SSF51182">
    <property type="entry name" value="RmlC-like cupins"/>
    <property type="match status" value="1"/>
</dbReference>
<evidence type="ECO:0000256" key="1">
    <source>
        <dbReference type="ARBA" id="ARBA00023015"/>
    </source>
</evidence>
<dbReference type="PRINTS" id="PR00032">
    <property type="entry name" value="HTHARAC"/>
</dbReference>
<name>A0A5C1QQE5_9SPIO</name>
<protein>
    <submittedName>
        <fullName evidence="5">AraC family transcriptional regulator</fullName>
    </submittedName>
</protein>
<evidence type="ECO:0000313" key="5">
    <source>
        <dbReference type="EMBL" id="QEN08806.1"/>
    </source>
</evidence>
<evidence type="ECO:0000256" key="2">
    <source>
        <dbReference type="ARBA" id="ARBA00023125"/>
    </source>
</evidence>
<dbReference type="Gene3D" id="1.10.10.60">
    <property type="entry name" value="Homeodomain-like"/>
    <property type="match status" value="2"/>
</dbReference>
<dbReference type="Proteomes" id="UP000324209">
    <property type="component" value="Chromosome"/>
</dbReference>
<dbReference type="Pfam" id="PF12833">
    <property type="entry name" value="HTH_18"/>
    <property type="match status" value="1"/>
</dbReference>
<dbReference type="PANTHER" id="PTHR43280:SF2">
    <property type="entry name" value="HTH-TYPE TRANSCRIPTIONAL REGULATOR EXSA"/>
    <property type="match status" value="1"/>
</dbReference>
<dbReference type="SUPFAM" id="SSF46689">
    <property type="entry name" value="Homeodomain-like"/>
    <property type="match status" value="2"/>
</dbReference>
<evidence type="ECO:0000313" key="6">
    <source>
        <dbReference type="Proteomes" id="UP000324209"/>
    </source>
</evidence>
<dbReference type="GO" id="GO:0043565">
    <property type="term" value="F:sequence-specific DNA binding"/>
    <property type="evidence" value="ECO:0007669"/>
    <property type="project" value="InterPro"/>
</dbReference>
<evidence type="ECO:0000259" key="4">
    <source>
        <dbReference type="PROSITE" id="PS01124"/>
    </source>
</evidence>
<dbReference type="KEGG" id="ock:EXM22_12700"/>
<organism evidence="5 6">
    <name type="scientific">Oceanispirochaeta crateris</name>
    <dbReference type="NCBI Taxonomy" id="2518645"/>
    <lineage>
        <taxon>Bacteria</taxon>
        <taxon>Pseudomonadati</taxon>
        <taxon>Spirochaetota</taxon>
        <taxon>Spirochaetia</taxon>
        <taxon>Spirochaetales</taxon>
        <taxon>Spirochaetaceae</taxon>
        <taxon>Oceanispirochaeta</taxon>
    </lineage>
</organism>